<keyword evidence="3" id="KW-1185">Reference proteome</keyword>
<feature type="signal peptide" evidence="1">
    <location>
        <begin position="1"/>
        <end position="20"/>
    </location>
</feature>
<dbReference type="EMBL" id="JAFNEN010002921">
    <property type="protein sequence ID" value="KAG8172255.1"/>
    <property type="molecule type" value="Genomic_DNA"/>
</dbReference>
<proteinExistence type="predicted"/>
<organism evidence="2 3">
    <name type="scientific">Oedothorax gibbosus</name>
    <dbReference type="NCBI Taxonomy" id="931172"/>
    <lineage>
        <taxon>Eukaryota</taxon>
        <taxon>Metazoa</taxon>
        <taxon>Ecdysozoa</taxon>
        <taxon>Arthropoda</taxon>
        <taxon>Chelicerata</taxon>
        <taxon>Arachnida</taxon>
        <taxon>Araneae</taxon>
        <taxon>Araneomorphae</taxon>
        <taxon>Entelegynae</taxon>
        <taxon>Araneoidea</taxon>
        <taxon>Linyphiidae</taxon>
        <taxon>Erigoninae</taxon>
        <taxon>Oedothorax</taxon>
    </lineage>
</organism>
<evidence type="ECO:0000313" key="2">
    <source>
        <dbReference type="EMBL" id="KAG8172255.1"/>
    </source>
</evidence>
<accession>A0AAV6TKF6</accession>
<evidence type="ECO:0000256" key="1">
    <source>
        <dbReference type="SAM" id="SignalP"/>
    </source>
</evidence>
<comment type="caution">
    <text evidence="2">The sequence shown here is derived from an EMBL/GenBank/DDBJ whole genome shotgun (WGS) entry which is preliminary data.</text>
</comment>
<evidence type="ECO:0000313" key="3">
    <source>
        <dbReference type="Proteomes" id="UP000827092"/>
    </source>
</evidence>
<keyword evidence="1" id="KW-0732">Signal</keyword>
<dbReference type="AlphaFoldDB" id="A0AAV6TKF6"/>
<name>A0AAV6TKF6_9ARAC</name>
<sequence length="112" mass="12290">MLLYIVVSLSLVLSECSVSGENVGFCCVWSLVVSECSACGENVGFVRRPSAQDCDIAHFYECVAQVTDFADGYSFQISSAEQLKESCKTKTKAVDCVKDFIQMHEARRQGSV</sequence>
<feature type="chain" id="PRO_5043832068" evidence="1">
    <location>
        <begin position="21"/>
        <end position="112"/>
    </location>
</feature>
<reference evidence="2 3" key="1">
    <citation type="journal article" date="2022" name="Nat. Ecol. Evol.">
        <title>A masculinizing supergene underlies an exaggerated male reproductive morph in a spider.</title>
        <authorList>
            <person name="Hendrickx F."/>
            <person name="De Corte Z."/>
            <person name="Sonet G."/>
            <person name="Van Belleghem S.M."/>
            <person name="Kostlbacher S."/>
            <person name="Vangestel C."/>
        </authorList>
    </citation>
    <scope>NUCLEOTIDE SEQUENCE [LARGE SCALE GENOMIC DNA]</scope>
    <source>
        <strain evidence="2">W744_W776</strain>
    </source>
</reference>
<gene>
    <name evidence="2" type="ORF">JTE90_025278</name>
</gene>
<protein>
    <submittedName>
        <fullName evidence="2">Uncharacterized protein</fullName>
    </submittedName>
</protein>
<dbReference type="Proteomes" id="UP000827092">
    <property type="component" value="Unassembled WGS sequence"/>
</dbReference>